<evidence type="ECO:0000313" key="8">
    <source>
        <dbReference type="EMBL" id="GAM64805.1"/>
    </source>
</evidence>
<dbReference type="SUPFAM" id="SSF54909">
    <property type="entry name" value="Dimeric alpha+beta barrel"/>
    <property type="match status" value="1"/>
</dbReference>
<gene>
    <name evidence="7" type="ORF">JCM19231_5648</name>
    <name evidence="8" type="ORF">JCM19232_3098</name>
</gene>
<organism evidence="7 10">
    <name type="scientific">Vibrio ishigakensis</name>
    <dbReference type="NCBI Taxonomy" id="1481914"/>
    <lineage>
        <taxon>Bacteria</taxon>
        <taxon>Pseudomonadati</taxon>
        <taxon>Pseudomonadota</taxon>
        <taxon>Gammaproteobacteria</taxon>
        <taxon>Vibrionales</taxon>
        <taxon>Vibrionaceae</taxon>
        <taxon>Vibrio</taxon>
    </lineage>
</organism>
<dbReference type="GO" id="GO:0006524">
    <property type="term" value="P:alanine catabolic process"/>
    <property type="evidence" value="ECO:0007669"/>
    <property type="project" value="TreeGrafter"/>
</dbReference>
<dbReference type="Pfam" id="PF13412">
    <property type="entry name" value="HTH_24"/>
    <property type="match status" value="1"/>
</dbReference>
<name>A0A0B8NPX8_9VIBR</name>
<dbReference type="Gene3D" id="1.10.10.10">
    <property type="entry name" value="Winged helix-like DNA-binding domain superfamily/Winged helix DNA-binding domain"/>
    <property type="match status" value="1"/>
</dbReference>
<dbReference type="Proteomes" id="UP000031670">
    <property type="component" value="Unassembled WGS sequence"/>
</dbReference>
<dbReference type="PANTHER" id="PTHR30154">
    <property type="entry name" value="LEUCINE-RESPONSIVE REGULATORY PROTEIN"/>
    <property type="match status" value="1"/>
</dbReference>
<dbReference type="InterPro" id="IPR000485">
    <property type="entry name" value="AsnC-type_HTH_dom"/>
</dbReference>
<comment type="caution">
    <text evidence="7">The sequence shown here is derived from an EMBL/GenBank/DDBJ whole genome shotgun (WGS) entry which is preliminary data.</text>
</comment>
<keyword evidence="4" id="KW-0804">Transcription</keyword>
<keyword evidence="2" id="KW-0238">DNA-binding</keyword>
<evidence type="ECO:0000313" key="9">
    <source>
        <dbReference type="Proteomes" id="UP000031670"/>
    </source>
</evidence>
<keyword evidence="3" id="KW-0010">Activator</keyword>
<proteinExistence type="predicted"/>
<dbReference type="GO" id="GO:0006355">
    <property type="term" value="P:regulation of DNA-templated transcription"/>
    <property type="evidence" value="ECO:0007669"/>
    <property type="project" value="UniProtKB-ARBA"/>
</dbReference>
<dbReference type="GO" id="GO:0005829">
    <property type="term" value="C:cytosol"/>
    <property type="evidence" value="ECO:0007669"/>
    <property type="project" value="TreeGrafter"/>
</dbReference>
<dbReference type="InterPro" id="IPR011008">
    <property type="entry name" value="Dimeric_a/b-barrel"/>
</dbReference>
<protein>
    <recommendedName>
        <fullName evidence="5">Leucine-responsive regulatory protein</fullName>
    </recommendedName>
</protein>
<evidence type="ECO:0000256" key="2">
    <source>
        <dbReference type="ARBA" id="ARBA00023125"/>
    </source>
</evidence>
<evidence type="ECO:0000256" key="4">
    <source>
        <dbReference type="ARBA" id="ARBA00023163"/>
    </source>
</evidence>
<dbReference type="Gene3D" id="3.30.70.920">
    <property type="match status" value="1"/>
</dbReference>
<dbReference type="InterPro" id="IPR036390">
    <property type="entry name" value="WH_DNA-bd_sf"/>
</dbReference>
<dbReference type="InterPro" id="IPR019888">
    <property type="entry name" value="Tscrpt_reg_AsnC-like"/>
</dbReference>
<evidence type="ECO:0000256" key="5">
    <source>
        <dbReference type="ARBA" id="ARBA00039227"/>
    </source>
</evidence>
<sequence>MDKFDERILQELKRDGKVSNVELSERVGLSASATLRRVQELERKEVIKGYRAMLDANQLGVGFVAYVSIGLSSHRKQAQVAFEEHVRFVDEVVECHNITGGNEYLLRVETADLNSYKRSMRTS</sequence>
<reference evidence="7 10" key="1">
    <citation type="submission" date="2015-01" db="EMBL/GenBank/DDBJ databases">
        <title>Vibrio sp. C1 JCM 19231 whole genome shotgun sequence.</title>
        <authorList>
            <person name="Sawabe T."/>
            <person name="Meirelles P."/>
            <person name="Feng G."/>
            <person name="Sayaka M."/>
            <person name="Hattori M."/>
            <person name="Ohkuma M."/>
        </authorList>
    </citation>
    <scope>NUCLEOTIDE SEQUENCE [LARGE SCALE GENOMIC DNA]</scope>
    <source>
        <strain evidence="10">JCM 19231</strain>
        <strain evidence="7">JCM19231</strain>
    </source>
</reference>
<dbReference type="SMART" id="SM00344">
    <property type="entry name" value="HTH_ASNC"/>
    <property type="match status" value="1"/>
</dbReference>
<accession>A0A0B8PD57</accession>
<dbReference type="PANTHER" id="PTHR30154:SF0">
    <property type="entry name" value="LEUCINE-RESPONSIVE REGULATORY PROTEIN"/>
    <property type="match status" value="1"/>
</dbReference>
<keyword evidence="1" id="KW-0805">Transcription regulation</keyword>
<feature type="domain" description="HTH asnC-type" evidence="6">
    <location>
        <begin position="1"/>
        <end position="62"/>
    </location>
</feature>
<dbReference type="InterPro" id="IPR011991">
    <property type="entry name" value="ArsR-like_HTH"/>
</dbReference>
<accession>A0A0B8NPX8</accession>
<reference evidence="8 9" key="2">
    <citation type="submission" date="2015-01" db="EMBL/GenBank/DDBJ databases">
        <title>Vibrio sp. C5 JCM 19232 whole genome shotgun sequence.</title>
        <authorList>
            <person name="Sawabe T."/>
            <person name="Meirelles P."/>
            <person name="Feng G."/>
            <person name="Sayaka M."/>
            <person name="Hattori M."/>
            <person name="Ohkuma M."/>
        </authorList>
    </citation>
    <scope>NUCLEOTIDE SEQUENCE [LARGE SCALE GENOMIC DNA]</scope>
    <source>
        <strain evidence="8 9">JCM19232</strain>
    </source>
</reference>
<evidence type="ECO:0000313" key="10">
    <source>
        <dbReference type="Proteomes" id="UP000031671"/>
    </source>
</evidence>
<dbReference type="InterPro" id="IPR036388">
    <property type="entry name" value="WH-like_DNA-bd_sf"/>
</dbReference>
<dbReference type="PROSITE" id="PS50956">
    <property type="entry name" value="HTH_ASNC_2"/>
    <property type="match status" value="1"/>
</dbReference>
<dbReference type="EMBL" id="BBRZ01000022">
    <property type="protein sequence ID" value="GAM56011.1"/>
    <property type="molecule type" value="Genomic_DNA"/>
</dbReference>
<evidence type="ECO:0000256" key="1">
    <source>
        <dbReference type="ARBA" id="ARBA00023015"/>
    </source>
</evidence>
<dbReference type="CDD" id="cd00090">
    <property type="entry name" value="HTH_ARSR"/>
    <property type="match status" value="1"/>
</dbReference>
<dbReference type="EMBL" id="BBSA01000015">
    <property type="protein sequence ID" value="GAM64805.1"/>
    <property type="molecule type" value="Genomic_DNA"/>
</dbReference>
<dbReference type="GO" id="GO:0043565">
    <property type="term" value="F:sequence-specific DNA binding"/>
    <property type="evidence" value="ECO:0007669"/>
    <property type="project" value="InterPro"/>
</dbReference>
<dbReference type="GO" id="GO:0043201">
    <property type="term" value="P:response to L-leucine"/>
    <property type="evidence" value="ECO:0007669"/>
    <property type="project" value="TreeGrafter"/>
</dbReference>
<dbReference type="Proteomes" id="UP000031671">
    <property type="component" value="Unassembled WGS sequence"/>
</dbReference>
<keyword evidence="10" id="KW-1185">Reference proteome</keyword>
<evidence type="ECO:0000256" key="3">
    <source>
        <dbReference type="ARBA" id="ARBA00023159"/>
    </source>
</evidence>
<dbReference type="InterPro" id="IPR019887">
    <property type="entry name" value="Tscrpt_reg_AsnC/Lrp_C"/>
</dbReference>
<evidence type="ECO:0000259" key="6">
    <source>
        <dbReference type="PROSITE" id="PS50956"/>
    </source>
</evidence>
<reference evidence="9 10" key="3">
    <citation type="submission" date="2015-01" db="EMBL/GenBank/DDBJ databases">
        <authorList>
            <consortium name="NBRP consortium"/>
            <person name="Sawabe T."/>
            <person name="Meirelles P."/>
            <person name="Feng G."/>
            <person name="Sayaka M."/>
            <person name="Hattori M."/>
            <person name="Ohkuma M."/>
        </authorList>
    </citation>
    <scope>NUCLEOTIDE SEQUENCE [LARGE SCALE GENOMIC DNA]</scope>
    <source>
        <strain evidence="10">JCM 19231</strain>
        <strain evidence="7">JCM19231</strain>
        <strain evidence="8 9">JCM19232</strain>
    </source>
</reference>
<dbReference type="SUPFAM" id="SSF46785">
    <property type="entry name" value="Winged helix' DNA-binding domain"/>
    <property type="match status" value="1"/>
</dbReference>
<evidence type="ECO:0000313" key="7">
    <source>
        <dbReference type="EMBL" id="GAM56011.1"/>
    </source>
</evidence>
<dbReference type="Pfam" id="PF01037">
    <property type="entry name" value="AsnC_trans_reg"/>
    <property type="match status" value="1"/>
</dbReference>
<dbReference type="AlphaFoldDB" id="A0A0B8NPX8"/>
<dbReference type="PRINTS" id="PR00033">
    <property type="entry name" value="HTHASNC"/>
</dbReference>